<reference evidence="2" key="2">
    <citation type="submission" date="2023-04" db="EMBL/GenBank/DDBJ databases">
        <title>Paracnuella aquatica gen. nov., sp. nov., a member of the family Chitinophagaceae isolated from a hot spring.</title>
        <authorList>
            <person name="Wang C."/>
        </authorList>
    </citation>
    <scope>NUCLEOTIDE SEQUENCE</scope>
    <source>
        <strain evidence="2">LB-8</strain>
    </source>
</reference>
<dbReference type="RefSeq" id="WP_279297764.1">
    <property type="nucleotide sequence ID" value="NZ_JAOTIF010000011.1"/>
</dbReference>
<name>A0A9X3B8X5_9BACT</name>
<comment type="caution">
    <text evidence="2">The sequence shown here is derived from an EMBL/GenBank/DDBJ whole genome shotgun (WGS) entry which is preliminary data.</text>
</comment>
<dbReference type="InterPro" id="IPR025347">
    <property type="entry name" value="DUF4251"/>
</dbReference>
<feature type="signal peptide" evidence="1">
    <location>
        <begin position="1"/>
        <end position="27"/>
    </location>
</feature>
<dbReference type="AlphaFoldDB" id="A0A9X3B8X5"/>
<evidence type="ECO:0000313" key="2">
    <source>
        <dbReference type="EMBL" id="MCU7550326.1"/>
    </source>
</evidence>
<gene>
    <name evidence="2" type="ORF">OCK74_14485</name>
</gene>
<keyword evidence="3" id="KW-1185">Reference proteome</keyword>
<dbReference type="EMBL" id="JAOTIF010000011">
    <property type="protein sequence ID" value="MCU7550326.1"/>
    <property type="molecule type" value="Genomic_DNA"/>
</dbReference>
<dbReference type="Pfam" id="PF14059">
    <property type="entry name" value="DUF4251"/>
    <property type="match status" value="1"/>
</dbReference>
<accession>A0A9X3B8X5</accession>
<organism evidence="2 3">
    <name type="scientific">Paraflavisolibacter caeni</name>
    <dbReference type="NCBI Taxonomy" id="2982496"/>
    <lineage>
        <taxon>Bacteria</taxon>
        <taxon>Pseudomonadati</taxon>
        <taxon>Bacteroidota</taxon>
        <taxon>Chitinophagia</taxon>
        <taxon>Chitinophagales</taxon>
        <taxon>Chitinophagaceae</taxon>
        <taxon>Paraflavisolibacter</taxon>
    </lineage>
</organism>
<sequence>MKILKNFLQTTLLLVIGTATCLHIASAQETEKETKIKNLIGSGNYVFEAQSALPSRGQVRQLTYGYEIRVSKDTLISYLPYFGRAYVAPVDPSEGGYNFTSTDFEYNVKEGKKGGWDVSIQTKDQRDNKKMALKIQESGYASLQVTSNDRQPISYNGIITAVKKK</sequence>
<proteinExistence type="predicted"/>
<protein>
    <submittedName>
        <fullName evidence="2">DUF4251 domain-containing protein</fullName>
    </submittedName>
</protein>
<keyword evidence="1" id="KW-0732">Signal</keyword>
<evidence type="ECO:0000256" key="1">
    <source>
        <dbReference type="SAM" id="SignalP"/>
    </source>
</evidence>
<reference evidence="2" key="1">
    <citation type="submission" date="2022-09" db="EMBL/GenBank/DDBJ databases">
        <authorList>
            <person name="Yuan C."/>
            <person name="Ke Z."/>
        </authorList>
    </citation>
    <scope>NUCLEOTIDE SEQUENCE</scope>
    <source>
        <strain evidence="2">LB-8</strain>
    </source>
</reference>
<evidence type="ECO:0000313" key="3">
    <source>
        <dbReference type="Proteomes" id="UP001155483"/>
    </source>
</evidence>
<dbReference type="Gene3D" id="2.40.128.410">
    <property type="match status" value="1"/>
</dbReference>
<dbReference type="Proteomes" id="UP001155483">
    <property type="component" value="Unassembled WGS sequence"/>
</dbReference>
<feature type="chain" id="PRO_5040888388" evidence="1">
    <location>
        <begin position="28"/>
        <end position="165"/>
    </location>
</feature>